<reference evidence="3" key="2">
    <citation type="submission" date="2025-08" db="UniProtKB">
        <authorList>
            <consortium name="RefSeq"/>
        </authorList>
    </citation>
    <scope>IDENTIFICATION</scope>
    <source>
        <tissue evidence="3">Leaf</tissue>
    </source>
</reference>
<feature type="region of interest" description="Disordered" evidence="1">
    <location>
        <begin position="1"/>
        <end position="102"/>
    </location>
</feature>
<protein>
    <submittedName>
        <fullName evidence="3">Uncharacterized protein LOC104763263</fullName>
    </submittedName>
</protein>
<dbReference type="Proteomes" id="UP000694864">
    <property type="component" value="Chromosome 18"/>
</dbReference>
<keyword evidence="2" id="KW-1185">Reference proteome</keyword>
<sequence>MVPNNDNKYALRSQMDYSNDTGSDDSDSDGSEYEDDDGGNTESDDDCFQEEEDYEDEGFYEIMDEETDDSEVEYEEDINDTEDDEYETESCEDAETEVEDREEQVYLPKENETQEYSMYLRIYFDLLDSGNTFLTCELTGIADGKFYEAYKDSIGENLICVIRWGVFDVFQDRRTVSNTICMQIRLNPDIPEVETFGRTLGREHVQKNDGDHEHAFSIRLHLDVKRKELMSDYEWEDEAIVKVTKAFQKSRDVSQKETAKRFTAILDIVKEHMKKKEESTELTCQLETIDAQLSLIDDILGGHIDLIEESKRLEEVRVVIEKDVKDCVVPNIDWDKLCIPFSG</sequence>
<evidence type="ECO:0000313" key="3">
    <source>
        <dbReference type="RefSeq" id="XP_010484963.1"/>
    </source>
</evidence>
<proteinExistence type="predicted"/>
<evidence type="ECO:0000313" key="2">
    <source>
        <dbReference type="Proteomes" id="UP000694864"/>
    </source>
</evidence>
<name>A0ABM0XF02_CAMSA</name>
<organism evidence="2 3">
    <name type="scientific">Camelina sativa</name>
    <name type="common">False flax</name>
    <name type="synonym">Myagrum sativum</name>
    <dbReference type="NCBI Taxonomy" id="90675"/>
    <lineage>
        <taxon>Eukaryota</taxon>
        <taxon>Viridiplantae</taxon>
        <taxon>Streptophyta</taxon>
        <taxon>Embryophyta</taxon>
        <taxon>Tracheophyta</taxon>
        <taxon>Spermatophyta</taxon>
        <taxon>Magnoliopsida</taxon>
        <taxon>eudicotyledons</taxon>
        <taxon>Gunneridae</taxon>
        <taxon>Pentapetalae</taxon>
        <taxon>rosids</taxon>
        <taxon>malvids</taxon>
        <taxon>Brassicales</taxon>
        <taxon>Brassicaceae</taxon>
        <taxon>Camelineae</taxon>
        <taxon>Camelina</taxon>
    </lineage>
</organism>
<feature type="compositionally biased region" description="Acidic residues" evidence="1">
    <location>
        <begin position="22"/>
        <end position="102"/>
    </location>
</feature>
<dbReference type="GeneID" id="104763263"/>
<accession>A0ABM0XF02</accession>
<reference evidence="2" key="1">
    <citation type="journal article" date="2014" name="Nat. Commun.">
        <title>The emerging biofuel crop Camelina sativa retains a highly undifferentiated hexaploid genome structure.</title>
        <authorList>
            <person name="Kagale S."/>
            <person name="Koh C."/>
            <person name="Nixon J."/>
            <person name="Bollina V."/>
            <person name="Clarke W.E."/>
            <person name="Tuteja R."/>
            <person name="Spillane C."/>
            <person name="Robinson S.J."/>
            <person name="Links M.G."/>
            <person name="Clarke C."/>
            <person name="Higgins E.E."/>
            <person name="Huebert T."/>
            <person name="Sharpe A.G."/>
            <person name="Parkin I.A."/>
        </authorList>
    </citation>
    <scope>NUCLEOTIDE SEQUENCE [LARGE SCALE GENOMIC DNA]</scope>
    <source>
        <strain evidence="2">cv. DH55</strain>
    </source>
</reference>
<evidence type="ECO:0000256" key="1">
    <source>
        <dbReference type="SAM" id="MobiDB-lite"/>
    </source>
</evidence>
<dbReference type="RefSeq" id="XP_010484963.1">
    <property type="nucleotide sequence ID" value="XM_010486661.1"/>
</dbReference>
<gene>
    <name evidence="3" type="primary">LOC104763263</name>
</gene>